<protein>
    <recommendedName>
        <fullName evidence="4">DUF2812 domain-containing protein</fullName>
    </recommendedName>
</protein>
<evidence type="ECO:0000313" key="3">
    <source>
        <dbReference type="Proteomes" id="UP000242662"/>
    </source>
</evidence>
<keyword evidence="1" id="KW-1133">Transmembrane helix</keyword>
<evidence type="ECO:0000256" key="1">
    <source>
        <dbReference type="SAM" id="Phobius"/>
    </source>
</evidence>
<feature type="transmembrane region" description="Helical" evidence="1">
    <location>
        <begin position="174"/>
        <end position="191"/>
    </location>
</feature>
<dbReference type="InterPro" id="IPR021359">
    <property type="entry name" value="DUF2812"/>
</dbReference>
<accession>A0A1G6MKW7</accession>
<dbReference type="EMBL" id="FMYM01000010">
    <property type="protein sequence ID" value="SDC55595.1"/>
    <property type="molecule type" value="Genomic_DNA"/>
</dbReference>
<evidence type="ECO:0008006" key="4">
    <source>
        <dbReference type="Google" id="ProtNLM"/>
    </source>
</evidence>
<sequence length="208" mass="24728">MIGKTRYFMDIEKEEAWLNKMREAGYQFVDRGWFTYYFKKVETIDSKTIKIDYKKCRDEQALSTYLQPFQEEGWKRVCGKSDIHYFEKDDPAASEAIFLNNERIVRGYKKLMNQWRVCATVFLSWIVILLLTGMVPDVSNPKSFFYTPGLWEKEGAAFLRAFLFELPFALSRMLPPYIIIFVGMLYAFLTVKTYRIYKRMLAASEYSR</sequence>
<feature type="transmembrane region" description="Helical" evidence="1">
    <location>
        <begin position="115"/>
        <end position="135"/>
    </location>
</feature>
<keyword evidence="1" id="KW-0472">Membrane</keyword>
<dbReference type="Pfam" id="PF11193">
    <property type="entry name" value="DUF2812"/>
    <property type="match status" value="1"/>
</dbReference>
<keyword evidence="3" id="KW-1185">Reference proteome</keyword>
<evidence type="ECO:0000313" key="2">
    <source>
        <dbReference type="EMBL" id="SDC55595.1"/>
    </source>
</evidence>
<dbReference type="AlphaFoldDB" id="A0A1G6MKW7"/>
<dbReference type="Proteomes" id="UP000242662">
    <property type="component" value="Unassembled WGS sequence"/>
</dbReference>
<dbReference type="RefSeq" id="WP_176763897.1">
    <property type="nucleotide sequence ID" value="NZ_FMYM01000010.1"/>
</dbReference>
<keyword evidence="1" id="KW-0812">Transmembrane</keyword>
<dbReference type="STRING" id="1464122.SAMN05421737_11044"/>
<gene>
    <name evidence="2" type="ORF">SAMN05421737_11044</name>
</gene>
<organism evidence="2 3">
    <name type="scientific">Shouchella lonarensis</name>
    <dbReference type="NCBI Taxonomy" id="1464122"/>
    <lineage>
        <taxon>Bacteria</taxon>
        <taxon>Bacillati</taxon>
        <taxon>Bacillota</taxon>
        <taxon>Bacilli</taxon>
        <taxon>Bacillales</taxon>
        <taxon>Bacillaceae</taxon>
        <taxon>Shouchella</taxon>
    </lineage>
</organism>
<reference evidence="3" key="1">
    <citation type="submission" date="2016-09" db="EMBL/GenBank/DDBJ databases">
        <authorList>
            <person name="Varghese N."/>
            <person name="Submissions S."/>
        </authorList>
    </citation>
    <scope>NUCLEOTIDE SEQUENCE [LARGE SCALE GENOMIC DNA]</scope>
    <source>
        <strain evidence="3">25nlg</strain>
    </source>
</reference>
<proteinExistence type="predicted"/>
<name>A0A1G6MKW7_9BACI</name>